<evidence type="ECO:0000256" key="2">
    <source>
        <dbReference type="ARBA" id="ARBA00023136"/>
    </source>
</evidence>
<dbReference type="GO" id="GO:0098609">
    <property type="term" value="P:cell-cell adhesion"/>
    <property type="evidence" value="ECO:0007669"/>
    <property type="project" value="TreeGrafter"/>
</dbReference>
<proteinExistence type="predicted"/>
<name>A0A6P8HG86_ACTTE</name>
<feature type="compositionally biased region" description="Basic and acidic residues" evidence="3">
    <location>
        <begin position="264"/>
        <end position="274"/>
    </location>
</feature>
<protein>
    <submittedName>
        <fullName evidence="6">InaD-like protein</fullName>
    </submittedName>
</protein>
<dbReference type="InterPro" id="IPR036034">
    <property type="entry name" value="PDZ_sf"/>
</dbReference>
<evidence type="ECO:0000256" key="1">
    <source>
        <dbReference type="ARBA" id="ARBA00004370"/>
    </source>
</evidence>
<dbReference type="Pfam" id="PF00595">
    <property type="entry name" value="PDZ"/>
    <property type="match status" value="2"/>
</dbReference>
<dbReference type="Proteomes" id="UP000515163">
    <property type="component" value="Unplaced"/>
</dbReference>
<evidence type="ECO:0000313" key="5">
    <source>
        <dbReference type="Proteomes" id="UP000515163"/>
    </source>
</evidence>
<organism evidence="5 6">
    <name type="scientific">Actinia tenebrosa</name>
    <name type="common">Australian red waratah sea anemone</name>
    <dbReference type="NCBI Taxonomy" id="6105"/>
    <lineage>
        <taxon>Eukaryota</taxon>
        <taxon>Metazoa</taxon>
        <taxon>Cnidaria</taxon>
        <taxon>Anthozoa</taxon>
        <taxon>Hexacorallia</taxon>
        <taxon>Actiniaria</taxon>
        <taxon>Actiniidae</taxon>
        <taxon>Actinia</taxon>
    </lineage>
</organism>
<dbReference type="GeneID" id="116288871"/>
<dbReference type="OrthoDB" id="6022711at2759"/>
<dbReference type="PANTHER" id="PTHR23119:SF51">
    <property type="entry name" value="DISKS LARGE 1 TUMOR SUPPRESSOR PROTEIN"/>
    <property type="match status" value="1"/>
</dbReference>
<evidence type="ECO:0000259" key="4">
    <source>
        <dbReference type="PROSITE" id="PS50106"/>
    </source>
</evidence>
<dbReference type="PANTHER" id="PTHR23119">
    <property type="entry name" value="DISCS LARGE"/>
    <property type="match status" value="1"/>
</dbReference>
<dbReference type="InParanoid" id="A0A6P8HG86"/>
<dbReference type="InterPro" id="IPR050614">
    <property type="entry name" value="Synaptic_Scaffolding_LAP-MAGUK"/>
</dbReference>
<keyword evidence="2" id="KW-0472">Membrane</keyword>
<dbReference type="SMART" id="SM00228">
    <property type="entry name" value="PDZ"/>
    <property type="match status" value="2"/>
</dbReference>
<gene>
    <name evidence="6" type="primary">LOC116288871</name>
</gene>
<dbReference type="Gene3D" id="2.30.42.10">
    <property type="match status" value="2"/>
</dbReference>
<dbReference type="GO" id="GO:0019901">
    <property type="term" value="F:protein kinase binding"/>
    <property type="evidence" value="ECO:0007669"/>
    <property type="project" value="TreeGrafter"/>
</dbReference>
<accession>A0A6P8HG86</accession>
<dbReference type="AlphaFoldDB" id="A0A6P8HG86"/>
<dbReference type="GO" id="GO:0097120">
    <property type="term" value="P:receptor localization to synapse"/>
    <property type="evidence" value="ECO:0007669"/>
    <property type="project" value="TreeGrafter"/>
</dbReference>
<dbReference type="InterPro" id="IPR001478">
    <property type="entry name" value="PDZ"/>
</dbReference>
<feature type="domain" description="PDZ" evidence="4">
    <location>
        <begin position="30"/>
        <end position="113"/>
    </location>
</feature>
<sequence>MGIIFKDNEAMATEKEKEYLPQIKDSFECTVEIRKDNSGLGLQIVGGSDTYLTGIVIKNIDPNGAVAKDKRLKVGDQILEVNDVSLREIPHQKAVSTLRVAASPVRLVILREDPEQIFTTKETPKSLIKVRLHKSISENLGLSILARKDGNGVFVTYVTEGSVTDLEGTIQQGDRIMEVNKQDLRNATQEHAAQVLKRCYGNIKLTIGRVPSVIATIKDSANKRQQFGYVNHGLNSDDKDSPRRHRSSSYGSHIDFSKRITSTPKDDNHNEHVKSKQRRRSATMLDQPENDDLRVGPHLENKQTVEPETLQLTIEETTMRQQMLESYGREDYV</sequence>
<dbReference type="PROSITE" id="PS50106">
    <property type="entry name" value="PDZ"/>
    <property type="match status" value="2"/>
</dbReference>
<dbReference type="SUPFAM" id="SSF50156">
    <property type="entry name" value="PDZ domain-like"/>
    <property type="match status" value="2"/>
</dbReference>
<keyword evidence="5" id="KW-1185">Reference proteome</keyword>
<comment type="subcellular location">
    <subcellularLocation>
        <location evidence="1">Membrane</location>
    </subcellularLocation>
</comment>
<feature type="region of interest" description="Disordered" evidence="3">
    <location>
        <begin position="230"/>
        <end position="306"/>
    </location>
</feature>
<evidence type="ECO:0000256" key="3">
    <source>
        <dbReference type="SAM" id="MobiDB-lite"/>
    </source>
</evidence>
<dbReference type="GO" id="GO:0016323">
    <property type="term" value="C:basolateral plasma membrane"/>
    <property type="evidence" value="ECO:0007669"/>
    <property type="project" value="TreeGrafter"/>
</dbReference>
<evidence type="ECO:0000313" key="6">
    <source>
        <dbReference type="RefSeq" id="XP_031551595.1"/>
    </source>
</evidence>
<dbReference type="RefSeq" id="XP_031551595.1">
    <property type="nucleotide sequence ID" value="XM_031695735.1"/>
</dbReference>
<reference evidence="6" key="1">
    <citation type="submission" date="2025-08" db="UniProtKB">
        <authorList>
            <consortium name="RefSeq"/>
        </authorList>
    </citation>
    <scope>IDENTIFICATION</scope>
    <source>
        <tissue evidence="6">Tentacle</tissue>
    </source>
</reference>
<dbReference type="GO" id="GO:0043113">
    <property type="term" value="P:receptor clustering"/>
    <property type="evidence" value="ECO:0007669"/>
    <property type="project" value="TreeGrafter"/>
</dbReference>
<dbReference type="GO" id="GO:0045197">
    <property type="term" value="P:establishment or maintenance of epithelial cell apical/basal polarity"/>
    <property type="evidence" value="ECO:0007669"/>
    <property type="project" value="TreeGrafter"/>
</dbReference>
<feature type="compositionally biased region" description="Basic and acidic residues" evidence="3">
    <location>
        <begin position="291"/>
        <end position="305"/>
    </location>
</feature>
<feature type="domain" description="PDZ" evidence="4">
    <location>
        <begin position="129"/>
        <end position="211"/>
    </location>
</feature>
<dbReference type="GO" id="GO:0030054">
    <property type="term" value="C:cell junction"/>
    <property type="evidence" value="ECO:0007669"/>
    <property type="project" value="TreeGrafter"/>
</dbReference>
<dbReference type="KEGG" id="aten:116288871"/>